<dbReference type="Gene3D" id="3.30.40.10">
    <property type="entry name" value="Zinc/RING finger domain, C3HC4 (zinc finger)"/>
    <property type="match status" value="1"/>
</dbReference>
<dbReference type="InterPro" id="IPR031127">
    <property type="entry name" value="E3_UB_ligase_RBR"/>
</dbReference>
<evidence type="ECO:0000313" key="11">
    <source>
        <dbReference type="EMBL" id="EFW99546.1"/>
    </source>
</evidence>
<reference evidence="11 12" key="1">
    <citation type="journal article" date="2011" name="Proc. Natl. Acad. Sci. U.S.A.">
        <title>Genome and transcriptome analyses of the mountain pine beetle-fungal symbiont Grosmannia clavigera, a lodgepole pine pathogen.</title>
        <authorList>
            <person name="DiGuistini S."/>
            <person name="Wang Y."/>
            <person name="Liao N.Y."/>
            <person name="Taylor G."/>
            <person name="Tanguay P."/>
            <person name="Feau N."/>
            <person name="Henrissat B."/>
            <person name="Chan S.K."/>
            <person name="Hesse-Orce U."/>
            <person name="Alamouti S.M."/>
            <person name="Tsui C.K.M."/>
            <person name="Docking R.T."/>
            <person name="Levasseur A."/>
            <person name="Haridas S."/>
            <person name="Robertson G."/>
            <person name="Birol I."/>
            <person name="Holt R.A."/>
            <person name="Marra M.A."/>
            <person name="Hamelin R.C."/>
            <person name="Hirst M."/>
            <person name="Jones S.J.M."/>
            <person name="Bohlmann J."/>
            <person name="Breuil C."/>
        </authorList>
    </citation>
    <scope>NUCLEOTIDE SEQUENCE [LARGE SCALE GENOMIC DNA]</scope>
    <source>
        <strain evidence="12">kw1407 / UAMH 11150</strain>
    </source>
</reference>
<comment type="catalytic activity">
    <reaction evidence="1">
        <text>[E2 ubiquitin-conjugating enzyme]-S-ubiquitinyl-L-cysteine + [acceptor protein]-L-lysine = [E2 ubiquitin-conjugating enzyme]-L-cysteine + [acceptor protein]-N(6)-ubiquitinyl-L-lysine.</text>
        <dbReference type="EC" id="2.3.2.31"/>
    </reaction>
</comment>
<dbReference type="STRING" id="655863.F0XRS0"/>
<evidence type="ECO:0000256" key="1">
    <source>
        <dbReference type="ARBA" id="ARBA00001798"/>
    </source>
</evidence>
<dbReference type="InterPro" id="IPR013083">
    <property type="entry name" value="Znf_RING/FYVE/PHD"/>
</dbReference>
<feature type="compositionally biased region" description="Polar residues" evidence="9">
    <location>
        <begin position="59"/>
        <end position="73"/>
    </location>
</feature>
<evidence type="ECO:0000256" key="4">
    <source>
        <dbReference type="ARBA" id="ARBA00022723"/>
    </source>
</evidence>
<feature type="region of interest" description="Disordered" evidence="9">
    <location>
        <begin position="187"/>
        <end position="215"/>
    </location>
</feature>
<dbReference type="Gene3D" id="1.20.120.1750">
    <property type="match status" value="1"/>
</dbReference>
<evidence type="ECO:0000313" key="12">
    <source>
        <dbReference type="Proteomes" id="UP000007796"/>
    </source>
</evidence>
<dbReference type="Pfam" id="PF26200">
    <property type="entry name" value="Rcat_RNF216"/>
    <property type="match status" value="1"/>
</dbReference>
<keyword evidence="3" id="KW-0808">Transferase</keyword>
<dbReference type="Proteomes" id="UP000007796">
    <property type="component" value="Unassembled WGS sequence"/>
</dbReference>
<dbReference type="InParanoid" id="F0XRS0"/>
<evidence type="ECO:0000256" key="3">
    <source>
        <dbReference type="ARBA" id="ARBA00022679"/>
    </source>
</evidence>
<dbReference type="CDD" id="cd20336">
    <property type="entry name" value="Rcat_RBR"/>
    <property type="match status" value="1"/>
</dbReference>
<dbReference type="AlphaFoldDB" id="F0XRS0"/>
<dbReference type="InterPro" id="IPR002867">
    <property type="entry name" value="IBR_dom"/>
</dbReference>
<dbReference type="GO" id="GO:0008270">
    <property type="term" value="F:zinc ion binding"/>
    <property type="evidence" value="ECO:0007669"/>
    <property type="project" value="UniProtKB-KW"/>
</dbReference>
<dbReference type="SUPFAM" id="SSF57850">
    <property type="entry name" value="RING/U-box"/>
    <property type="match status" value="3"/>
</dbReference>
<dbReference type="GO" id="GO:0061630">
    <property type="term" value="F:ubiquitin protein ligase activity"/>
    <property type="evidence" value="ECO:0007669"/>
    <property type="project" value="UniProtKB-EC"/>
</dbReference>
<evidence type="ECO:0000259" key="10">
    <source>
        <dbReference type="PROSITE" id="PS51873"/>
    </source>
</evidence>
<dbReference type="SMART" id="SM00647">
    <property type="entry name" value="IBR"/>
    <property type="match status" value="2"/>
</dbReference>
<dbReference type="eggNOG" id="KOG1815">
    <property type="taxonomic scope" value="Eukaryota"/>
</dbReference>
<feature type="compositionally biased region" description="Basic and acidic residues" evidence="9">
    <location>
        <begin position="1"/>
        <end position="11"/>
    </location>
</feature>
<keyword evidence="7" id="KW-0833">Ubl conjugation pathway</keyword>
<keyword evidence="6" id="KW-0863">Zinc-finger</keyword>
<feature type="compositionally biased region" description="Basic residues" evidence="9">
    <location>
        <begin position="40"/>
        <end position="53"/>
    </location>
</feature>
<feature type="region of interest" description="Disordered" evidence="9">
    <location>
        <begin position="30"/>
        <end position="78"/>
    </location>
</feature>
<dbReference type="InterPro" id="IPR044066">
    <property type="entry name" value="TRIAD_supradom"/>
</dbReference>
<dbReference type="EC" id="2.3.2.31" evidence="2"/>
<dbReference type="EMBL" id="GL629990">
    <property type="protein sequence ID" value="EFW99546.1"/>
    <property type="molecule type" value="Genomic_DNA"/>
</dbReference>
<evidence type="ECO:0000256" key="2">
    <source>
        <dbReference type="ARBA" id="ARBA00012251"/>
    </source>
</evidence>
<evidence type="ECO:0000256" key="5">
    <source>
        <dbReference type="ARBA" id="ARBA00022737"/>
    </source>
</evidence>
<accession>F0XRS0</accession>
<feature type="region of interest" description="Disordered" evidence="9">
    <location>
        <begin position="1"/>
        <end position="20"/>
    </location>
</feature>
<dbReference type="OrthoDB" id="1431934at2759"/>
<keyword evidence="4" id="KW-0479">Metal-binding</keyword>
<dbReference type="PANTHER" id="PTHR11685">
    <property type="entry name" value="RBR FAMILY RING FINGER AND IBR DOMAIN-CONTAINING"/>
    <property type="match status" value="1"/>
</dbReference>
<dbReference type="Pfam" id="PF01485">
    <property type="entry name" value="IBR"/>
    <property type="match status" value="1"/>
</dbReference>
<organism evidence="12">
    <name type="scientific">Grosmannia clavigera (strain kw1407 / UAMH 11150)</name>
    <name type="common">Blue stain fungus</name>
    <name type="synonym">Graphiocladiella clavigera</name>
    <dbReference type="NCBI Taxonomy" id="655863"/>
    <lineage>
        <taxon>Eukaryota</taxon>
        <taxon>Fungi</taxon>
        <taxon>Dikarya</taxon>
        <taxon>Ascomycota</taxon>
        <taxon>Pezizomycotina</taxon>
        <taxon>Sordariomycetes</taxon>
        <taxon>Sordariomycetidae</taxon>
        <taxon>Ophiostomatales</taxon>
        <taxon>Ophiostomataceae</taxon>
        <taxon>Leptographium</taxon>
    </lineage>
</organism>
<dbReference type="CDD" id="cd20335">
    <property type="entry name" value="BRcat_RBR"/>
    <property type="match status" value="1"/>
</dbReference>
<proteinExistence type="predicted"/>
<evidence type="ECO:0000256" key="6">
    <source>
        <dbReference type="ARBA" id="ARBA00022771"/>
    </source>
</evidence>
<dbReference type="PROSITE" id="PS51873">
    <property type="entry name" value="TRIAD"/>
    <property type="match status" value="1"/>
</dbReference>
<keyword evidence="8" id="KW-0862">Zinc</keyword>
<feature type="compositionally biased region" description="Basic and acidic residues" evidence="9">
    <location>
        <begin position="198"/>
        <end position="210"/>
    </location>
</feature>
<evidence type="ECO:0000256" key="9">
    <source>
        <dbReference type="SAM" id="MobiDB-lite"/>
    </source>
</evidence>
<evidence type="ECO:0000256" key="7">
    <source>
        <dbReference type="ARBA" id="ARBA00022786"/>
    </source>
</evidence>
<name>F0XRS0_GROCL</name>
<dbReference type="GeneID" id="25981511"/>
<dbReference type="GO" id="GO:0016567">
    <property type="term" value="P:protein ubiquitination"/>
    <property type="evidence" value="ECO:0007669"/>
    <property type="project" value="InterPro"/>
</dbReference>
<keyword evidence="12" id="KW-1185">Reference proteome</keyword>
<feature type="domain" description="RING-type" evidence="10">
    <location>
        <begin position="413"/>
        <end position="646"/>
    </location>
</feature>
<evidence type="ECO:0000256" key="8">
    <source>
        <dbReference type="ARBA" id="ARBA00022833"/>
    </source>
</evidence>
<keyword evidence="5" id="KW-0677">Repeat</keyword>
<dbReference type="RefSeq" id="XP_014169029.1">
    <property type="nucleotide sequence ID" value="XM_014313554.1"/>
</dbReference>
<gene>
    <name evidence="11" type="ORF">CMQ_7914</name>
</gene>
<dbReference type="HOGENOM" id="CLU_012021_0_0_1"/>
<sequence>MTKKDVDKDPESTTPTVGARVVAFLNPFRATHKAAVTRQTHNHKHSKGSKGHNGRSAPSPRSGTSKAHASASHTRLKLLDLDRTRNELDVEIAPTTVAARLEATIRNRNKKQPLADSDLLHIYWLCKPGNGTRAPGPQQLRPSDVVSAVCPRDATLYYRVIAADDAERGRGQHLEFRVEWLSPLSAPSASNSNGHRGSLRDRERKGDGRQKRAPSPDFLRELARDIFSTDRQLAVGAVRSRLAAVLGVDDPNRIALLAYSGLQPCQPLAGIAWQVGRLLTAWLCRCLLVQVHPPKRYVVVRGGGGVLRDGDGADRGLRCTYLYHEMTPGARSSSAEVSMAVVQKWVRDHLLKSVNRHAASQLQCKSRHIEMVGSAREAPRQRSKVQWGSSVEFRLRDDVVEAFADDETWLLPLTETCMICLEDKAVTEMPHRITAACLRHANHSQRHTPTLCKPCLAEWIGSSLKGSVWNRLRCPECPARLSYADVRLYATPSVFERYDTLATRAALVSEFPNFRWCLAVGCEAGQIHGPASRSASARSVEEECPKFRCHACRATHCIRHNIPWHSSETCAQYDARTQRRRQDNRKSEAFVQETSKQCPGCNKAVFKYSGCNHISCICGHEWCYICFAPFVQSDYGILRCQHKPECTEQDLFDELGLNPNRRRGPRPVPLLWRAGQQRPRWA</sequence>
<protein>
    <recommendedName>
        <fullName evidence="2">RBR-type E3 ubiquitin transferase</fullName>
        <ecNumber evidence="2">2.3.2.31</ecNumber>
    </recommendedName>
</protein>